<dbReference type="Proteomes" id="UP000824533">
    <property type="component" value="Linkage Group LG09"/>
</dbReference>
<gene>
    <name evidence="1" type="ORF">K1T71_005710</name>
</gene>
<sequence>MGNAKMQLVIILELIVSACHGARMPQQIPQTTTTLAPSPTFSRIPMTISVMAEIPTLPSPPECIDATSPMAPLGRLRSAMRNSAYTQMNAFFDAFLIFYTDEHLSEEPSPEERRLEYISGWDGAGTAAVVAEGGAAVWVPSGELERARVTFSCAWLVLDADDPSQPTIAEWIAERLGRNGRIGGDARLTSVGEWQGLTSALQREGIQLIHISTLVDQLWNEEPDLEKRRPDFIKTVANEHSLQYAGVSWREKVTAVRNELKAVGADAMIVTALDEVAWLLNIRGLDLPHAPLLKAFVIIGARDVRIFAPPGKLPLRVREALDVSNCFVNNNNCTRVIEYTTIYVELRRSTEAKILIPAAGTFQRGASAAIAQSVPQSKKMFQLSPIIYLKAQKNQAEANGMTRAHLRDAVAMCTLLNYLEVYGKTGLTEKSITKKVDITRETQASFVSTSIKTRVSFGPNAAEPEYRPTNKTDKKIFKNATLVIQSGGQYIEGTTIVTRTVHFGTPTREDRRAYTTVLRSLGALATLSAPATVPAAHADPVARAPLWAAGQDYPHPTGHGVGAALNRREDPVVIDYRQDTNLHTFKEGYFVTCEPGWYDPGKFGVRLGNVLEVIGKPIGYLAFKEATLVPYEPKLIDRSMLTEYEITWLNSYNARIRTTVGPELKDQGLMDVYFWMMNKTVPMELPSKMKKTHASSSISLRGNWVILAFILFQNRFLN</sequence>
<accession>A0ACC1D4Y7</accession>
<name>A0ACC1D4Y7_9NEOP</name>
<dbReference type="EMBL" id="CM034395">
    <property type="protein sequence ID" value="KAJ0178935.1"/>
    <property type="molecule type" value="Genomic_DNA"/>
</dbReference>
<comment type="caution">
    <text evidence="1">The sequence shown here is derived from an EMBL/GenBank/DDBJ whole genome shotgun (WGS) entry which is preliminary data.</text>
</comment>
<reference evidence="1 2" key="1">
    <citation type="journal article" date="2021" name="Front. Genet.">
        <title>Chromosome-Level Genome Assembly Reveals Significant Gene Expansion in the Toll and IMD Signaling Pathways of Dendrolimus kikuchii.</title>
        <authorList>
            <person name="Zhou J."/>
            <person name="Wu P."/>
            <person name="Xiong Z."/>
            <person name="Liu N."/>
            <person name="Zhao N."/>
            <person name="Ji M."/>
            <person name="Qiu Y."/>
            <person name="Yang B."/>
        </authorList>
    </citation>
    <scope>NUCLEOTIDE SEQUENCE [LARGE SCALE GENOMIC DNA]</scope>
    <source>
        <strain evidence="1">Ann1</strain>
    </source>
</reference>
<proteinExistence type="predicted"/>
<evidence type="ECO:0000313" key="2">
    <source>
        <dbReference type="Proteomes" id="UP000824533"/>
    </source>
</evidence>
<protein>
    <submittedName>
        <fullName evidence="1">Uncharacterized protein</fullName>
    </submittedName>
</protein>
<evidence type="ECO:0000313" key="1">
    <source>
        <dbReference type="EMBL" id="KAJ0178935.1"/>
    </source>
</evidence>
<keyword evidence="2" id="KW-1185">Reference proteome</keyword>
<organism evidence="1 2">
    <name type="scientific">Dendrolimus kikuchii</name>
    <dbReference type="NCBI Taxonomy" id="765133"/>
    <lineage>
        <taxon>Eukaryota</taxon>
        <taxon>Metazoa</taxon>
        <taxon>Ecdysozoa</taxon>
        <taxon>Arthropoda</taxon>
        <taxon>Hexapoda</taxon>
        <taxon>Insecta</taxon>
        <taxon>Pterygota</taxon>
        <taxon>Neoptera</taxon>
        <taxon>Endopterygota</taxon>
        <taxon>Lepidoptera</taxon>
        <taxon>Glossata</taxon>
        <taxon>Ditrysia</taxon>
        <taxon>Bombycoidea</taxon>
        <taxon>Lasiocampidae</taxon>
        <taxon>Dendrolimus</taxon>
    </lineage>
</organism>